<reference evidence="1 2" key="1">
    <citation type="journal article" date="2012" name="Proc. Natl. Acad. Sci. U.S.A.">
        <title>Comparative genomics of Ceriporiopsis subvermispora and Phanerochaete chrysosporium provide insight into selective ligninolysis.</title>
        <authorList>
            <person name="Fernandez-Fueyo E."/>
            <person name="Ruiz-Duenas F.J."/>
            <person name="Ferreira P."/>
            <person name="Floudas D."/>
            <person name="Hibbett D.S."/>
            <person name="Canessa P."/>
            <person name="Larrondo L.F."/>
            <person name="James T.Y."/>
            <person name="Seelenfreund D."/>
            <person name="Lobos S."/>
            <person name="Polanco R."/>
            <person name="Tello M."/>
            <person name="Honda Y."/>
            <person name="Watanabe T."/>
            <person name="Watanabe T."/>
            <person name="Ryu J.S."/>
            <person name="Kubicek C.P."/>
            <person name="Schmoll M."/>
            <person name="Gaskell J."/>
            <person name="Hammel K.E."/>
            <person name="St John F.J."/>
            <person name="Vanden Wymelenberg A."/>
            <person name="Sabat G."/>
            <person name="Splinter BonDurant S."/>
            <person name="Syed K."/>
            <person name="Yadav J.S."/>
            <person name="Doddapaneni H."/>
            <person name="Subramanian V."/>
            <person name="Lavin J.L."/>
            <person name="Oguiza J.A."/>
            <person name="Perez G."/>
            <person name="Pisabarro A.G."/>
            <person name="Ramirez L."/>
            <person name="Santoyo F."/>
            <person name="Master E."/>
            <person name="Coutinho P.M."/>
            <person name="Henrissat B."/>
            <person name="Lombard V."/>
            <person name="Magnuson J.K."/>
            <person name="Kuees U."/>
            <person name="Hori C."/>
            <person name="Igarashi K."/>
            <person name="Samejima M."/>
            <person name="Held B.W."/>
            <person name="Barry K.W."/>
            <person name="LaButti K.M."/>
            <person name="Lapidus A."/>
            <person name="Lindquist E.A."/>
            <person name="Lucas S.M."/>
            <person name="Riley R."/>
            <person name="Salamov A.A."/>
            <person name="Hoffmeister D."/>
            <person name="Schwenk D."/>
            <person name="Hadar Y."/>
            <person name="Yarden O."/>
            <person name="de Vries R.P."/>
            <person name="Wiebenga A."/>
            <person name="Stenlid J."/>
            <person name="Eastwood D."/>
            <person name="Grigoriev I.V."/>
            <person name="Berka R.M."/>
            <person name="Blanchette R.A."/>
            <person name="Kersten P."/>
            <person name="Martinez A.T."/>
            <person name="Vicuna R."/>
            <person name="Cullen D."/>
        </authorList>
    </citation>
    <scope>NUCLEOTIDE SEQUENCE [LARGE SCALE GENOMIC DNA]</scope>
    <source>
        <strain evidence="1 2">B</strain>
    </source>
</reference>
<organism evidence="1 2">
    <name type="scientific">Ceriporiopsis subvermispora (strain B)</name>
    <name type="common">White-rot fungus</name>
    <name type="synonym">Gelatoporia subvermispora</name>
    <dbReference type="NCBI Taxonomy" id="914234"/>
    <lineage>
        <taxon>Eukaryota</taxon>
        <taxon>Fungi</taxon>
        <taxon>Dikarya</taxon>
        <taxon>Basidiomycota</taxon>
        <taxon>Agaricomycotina</taxon>
        <taxon>Agaricomycetes</taxon>
        <taxon>Polyporales</taxon>
        <taxon>Gelatoporiaceae</taxon>
        <taxon>Gelatoporia</taxon>
    </lineage>
</organism>
<dbReference type="AlphaFoldDB" id="M2QPC7"/>
<feature type="non-terminal residue" evidence="1">
    <location>
        <position position="178"/>
    </location>
</feature>
<dbReference type="Proteomes" id="UP000016930">
    <property type="component" value="Unassembled WGS sequence"/>
</dbReference>
<keyword evidence="2" id="KW-1185">Reference proteome</keyword>
<gene>
    <name evidence="1" type="ORF">CERSUDRAFT_97937</name>
</gene>
<evidence type="ECO:0000313" key="2">
    <source>
        <dbReference type="Proteomes" id="UP000016930"/>
    </source>
</evidence>
<accession>M2QPC7</accession>
<name>M2QPC7_CERS8</name>
<dbReference type="HOGENOM" id="CLU_1521350_0_0_1"/>
<evidence type="ECO:0000313" key="1">
    <source>
        <dbReference type="EMBL" id="EMD34010.1"/>
    </source>
</evidence>
<proteinExistence type="predicted"/>
<sequence length="178" mass="18439">MQPARTLAPTASPDMVRERKLVSTAATARRRFVSDEDGRGGGCTVTQTGWERTSRAVRHSLLGFLDTAWRSRSARTCASTVSPISVAPISSGSSTGLCERTPPAPSAGLSGSALLRASALYGVRGTLAAVLDVLSDVDSPGGLAPAASPDAVRERELVSVSAVRRVLVLPRRGDAGRG</sequence>
<dbReference type="EMBL" id="KB445804">
    <property type="protein sequence ID" value="EMD34010.1"/>
    <property type="molecule type" value="Genomic_DNA"/>
</dbReference>
<protein>
    <submittedName>
        <fullName evidence="1">Uncharacterized protein</fullName>
    </submittedName>
</protein>